<name>A0A1Z8JSI2_PICKU</name>
<evidence type="ECO:0000256" key="1">
    <source>
        <dbReference type="ARBA" id="ARBA00004256"/>
    </source>
</evidence>
<dbReference type="EMBL" id="NHMM01000002">
    <property type="protein sequence ID" value="OUT23568.1"/>
    <property type="molecule type" value="Genomic_DNA"/>
</dbReference>
<feature type="compositionally biased region" description="Basic and acidic residues" evidence="4">
    <location>
        <begin position="603"/>
        <end position="614"/>
    </location>
</feature>
<dbReference type="VEuPathDB" id="FungiDB:C5L36_0A06900"/>
<feature type="compositionally biased region" description="Low complexity" evidence="4">
    <location>
        <begin position="88"/>
        <end position="105"/>
    </location>
</feature>
<proteinExistence type="inferred from homology"/>
<feature type="compositionally biased region" description="Low complexity" evidence="4">
    <location>
        <begin position="202"/>
        <end position="221"/>
    </location>
</feature>
<feature type="compositionally biased region" description="Polar residues" evidence="4">
    <location>
        <begin position="240"/>
        <end position="256"/>
    </location>
</feature>
<feature type="region of interest" description="Disordered" evidence="4">
    <location>
        <begin position="436"/>
        <end position="480"/>
    </location>
</feature>
<evidence type="ECO:0000313" key="5">
    <source>
        <dbReference type="EMBL" id="OUT23568.1"/>
    </source>
</evidence>
<feature type="compositionally biased region" description="Polar residues" evidence="4">
    <location>
        <begin position="550"/>
        <end position="567"/>
    </location>
</feature>
<comment type="caution">
    <text evidence="5">The sequence shown here is derived from an EMBL/GenBank/DDBJ whole genome shotgun (WGS) entry which is preliminary data.</text>
</comment>
<feature type="compositionally biased region" description="Polar residues" evidence="4">
    <location>
        <begin position="38"/>
        <end position="47"/>
    </location>
</feature>
<accession>A0A1Z8JSI2</accession>
<feature type="region of interest" description="Disordered" evidence="4">
    <location>
        <begin position="38"/>
        <end position="313"/>
    </location>
</feature>
<organism evidence="5 6">
    <name type="scientific">Pichia kudriavzevii</name>
    <name type="common">Yeast</name>
    <name type="synonym">Issatchenkia orientalis</name>
    <dbReference type="NCBI Taxonomy" id="4909"/>
    <lineage>
        <taxon>Eukaryota</taxon>
        <taxon>Fungi</taxon>
        <taxon>Dikarya</taxon>
        <taxon>Ascomycota</taxon>
        <taxon>Saccharomycotina</taxon>
        <taxon>Pichiomycetes</taxon>
        <taxon>Pichiales</taxon>
        <taxon>Pichiaceae</taxon>
        <taxon>Pichia</taxon>
    </lineage>
</organism>
<feature type="compositionally biased region" description="Low complexity" evidence="4">
    <location>
        <begin position="115"/>
        <end position="149"/>
    </location>
</feature>
<feature type="region of interest" description="Disordered" evidence="4">
    <location>
        <begin position="1"/>
        <end position="25"/>
    </location>
</feature>
<protein>
    <recommendedName>
        <fullName evidence="7">Altered inheritance of mitochondria protein 3</fullName>
    </recommendedName>
</protein>
<dbReference type="GO" id="GO:0045121">
    <property type="term" value="C:membrane raft"/>
    <property type="evidence" value="ECO:0007669"/>
    <property type="project" value="UniProtKB-SubCell"/>
</dbReference>
<dbReference type="GO" id="GO:0030479">
    <property type="term" value="C:actin cortical patch"/>
    <property type="evidence" value="ECO:0007669"/>
    <property type="project" value="InterPro"/>
</dbReference>
<evidence type="ECO:0000256" key="4">
    <source>
        <dbReference type="SAM" id="MobiDB-lite"/>
    </source>
</evidence>
<comment type="subcellular location">
    <subcellularLocation>
        <location evidence="1">Membrane raft</location>
        <topology evidence="1">Peripheral membrane protein</topology>
    </subcellularLocation>
</comment>
<reference evidence="5 6" key="1">
    <citation type="submission" date="2017-05" db="EMBL/GenBank/DDBJ databases">
        <title>The Genome Sequence of Candida krusei Ckrusei653.</title>
        <authorList>
            <person name="Cuomo C."/>
            <person name="Forche A."/>
            <person name="Young S."/>
            <person name="Abouelleil A."/>
            <person name="Cao P."/>
            <person name="Chapman S."/>
            <person name="Cusick C."/>
            <person name="Shea T."/>
            <person name="Nusbaum C."/>
            <person name="Birren B."/>
        </authorList>
    </citation>
    <scope>NUCLEOTIDE SEQUENCE [LARGE SCALE GENOMIC DNA]</scope>
    <source>
        <strain evidence="5 6">Ckrusei653</strain>
    </source>
</reference>
<dbReference type="GO" id="GO:0051016">
    <property type="term" value="P:barbed-end actin filament capping"/>
    <property type="evidence" value="ECO:0007669"/>
    <property type="project" value="InterPro"/>
</dbReference>
<evidence type="ECO:0000313" key="6">
    <source>
        <dbReference type="Proteomes" id="UP000195871"/>
    </source>
</evidence>
<dbReference type="AlphaFoldDB" id="A0A1Z8JSI2"/>
<dbReference type="InterPro" id="IPR031370">
    <property type="entry name" value="Aim3"/>
</dbReference>
<feature type="compositionally biased region" description="Polar residues" evidence="4">
    <location>
        <begin position="579"/>
        <end position="601"/>
    </location>
</feature>
<feature type="compositionally biased region" description="Polar residues" evidence="4">
    <location>
        <begin position="446"/>
        <end position="469"/>
    </location>
</feature>
<feature type="compositionally biased region" description="Basic and acidic residues" evidence="4">
    <location>
        <begin position="1"/>
        <end position="11"/>
    </location>
</feature>
<keyword evidence="3" id="KW-0472">Membrane</keyword>
<evidence type="ECO:0000256" key="3">
    <source>
        <dbReference type="ARBA" id="ARBA00023136"/>
    </source>
</evidence>
<comment type="similarity">
    <text evidence="2">Belongs to the AIM3 family.</text>
</comment>
<feature type="compositionally biased region" description="Polar residues" evidence="4">
    <location>
        <begin position="640"/>
        <end position="653"/>
    </location>
</feature>
<evidence type="ECO:0008006" key="7">
    <source>
        <dbReference type="Google" id="ProtNLM"/>
    </source>
</evidence>
<gene>
    <name evidence="5" type="ORF">CAS74_001891</name>
</gene>
<feature type="compositionally biased region" description="Polar residues" evidence="4">
    <location>
        <begin position="179"/>
        <end position="190"/>
    </location>
</feature>
<sequence>MSFWDNHKDSIKAGGISVLKGAGKATKAVSKAGYSAYKNHNSKSNAAPSEEQDSHQVEEGYMPAARDDPKSFPPPPKHVAAYGTQGASHMVQQQQYQPHMAAQSQPPNLVDYNNPYHQPPQQQQQHDQPLQVQYPSQQQYSVDVQPQTQSLPPRDQNYSGYQQPSVNPAYPPPPPRGVDTSTNQLSLSTSAPAPPPPPARDQSYPGYQQPVQQPVQYSRQPTYQYQQQHINVAYPHTPSGEVQQSPYQQSIQSVEHQQPPPPLREQTCSSYQQPSVVPGSIQSSATQAQQPLYLQANHHHQQQQQQQQPPMVEQQLANFQQQYQPISAPGTSTTSLNTYQVPNTSVPSPPVRTPVYPGGVEGGNTEGARSTSFSEESTLPHGEAKITEPKFKTNLMEFDITKFGAPPPRARLTKDEDAYMTRKKQEAERLKQIKEASLQKARESTSKSIESFKSNTRANSLTPNASITPEPTPDPAQGVLHALDSEPSVAKPFSLPEISQIQPPPPMHRNSEIGMKRAVPPPPYRQKSTSGKTDSLPMLNMVAPEPVGVSETSQNVLSYPISNQPASLSAREPMKTPSPLEQNTSSASMTQAQAQIQQGYSCRQEDAPKTDTVKKKTPPAKPTKPNQLKQKPPKPVKPSSLASAVPSSDTGNQKPPIAPKSSAHGNHIKELQAKLGNLNFA</sequence>
<evidence type="ECO:0000256" key="2">
    <source>
        <dbReference type="ARBA" id="ARBA00005311"/>
    </source>
</evidence>
<feature type="region of interest" description="Disordered" evidence="4">
    <location>
        <begin position="496"/>
        <end position="681"/>
    </location>
</feature>
<feature type="compositionally biased region" description="Polar residues" evidence="4">
    <location>
        <begin position="266"/>
        <end position="292"/>
    </location>
</feature>
<dbReference type="Proteomes" id="UP000195871">
    <property type="component" value="Unassembled WGS sequence"/>
</dbReference>
<dbReference type="Pfam" id="PF17096">
    <property type="entry name" value="AIM3"/>
    <property type="match status" value="1"/>
</dbReference>